<feature type="compositionally biased region" description="Low complexity" evidence="4">
    <location>
        <begin position="2071"/>
        <end position="2089"/>
    </location>
</feature>
<dbReference type="SUPFAM" id="SSF117289">
    <property type="entry name" value="Nucleoporin domain"/>
    <property type="match status" value="1"/>
</dbReference>
<dbReference type="GO" id="GO:0008139">
    <property type="term" value="F:nuclear localization sequence binding"/>
    <property type="evidence" value="ECO:0007669"/>
    <property type="project" value="TreeGrafter"/>
</dbReference>
<feature type="compositionally biased region" description="Low complexity" evidence="4">
    <location>
        <begin position="1955"/>
        <end position="1985"/>
    </location>
</feature>
<dbReference type="Gene3D" id="2.130.10.10">
    <property type="entry name" value="YVTN repeat-like/Quinoprotein amine dehydrogenase"/>
    <property type="match status" value="1"/>
</dbReference>
<feature type="compositionally biased region" description="Polar residues" evidence="4">
    <location>
        <begin position="449"/>
        <end position="467"/>
    </location>
</feature>
<comment type="caution">
    <text evidence="6">The sequence shown here is derived from an EMBL/GenBank/DDBJ whole genome shotgun (WGS) entry which is preliminary data.</text>
</comment>
<feature type="domain" description="Nucleoporin Nup159/Nup146 N-terminal" evidence="5">
    <location>
        <begin position="84"/>
        <end position="386"/>
    </location>
</feature>
<dbReference type="InterPro" id="IPR039462">
    <property type="entry name" value="Nup159/Nup146_N"/>
</dbReference>
<dbReference type="InterPro" id="IPR015943">
    <property type="entry name" value="WD40/YVTN_repeat-like_dom_sf"/>
</dbReference>
<feature type="compositionally biased region" description="Polar residues" evidence="4">
    <location>
        <begin position="1656"/>
        <end position="1680"/>
    </location>
</feature>
<evidence type="ECO:0000259" key="5">
    <source>
        <dbReference type="Pfam" id="PF16755"/>
    </source>
</evidence>
<dbReference type="GO" id="GO:0005643">
    <property type="term" value="C:nuclear pore"/>
    <property type="evidence" value="ECO:0007669"/>
    <property type="project" value="TreeGrafter"/>
</dbReference>
<gene>
    <name evidence="6" type="ORF">B7P43_G04906</name>
</gene>
<feature type="region of interest" description="Disordered" evidence="4">
    <location>
        <begin position="1385"/>
        <end position="1414"/>
    </location>
</feature>
<evidence type="ECO:0000256" key="1">
    <source>
        <dbReference type="ARBA" id="ARBA00004123"/>
    </source>
</evidence>
<dbReference type="GO" id="GO:0006405">
    <property type="term" value="P:RNA export from nucleus"/>
    <property type="evidence" value="ECO:0007669"/>
    <property type="project" value="TreeGrafter"/>
</dbReference>
<feature type="region of interest" description="Disordered" evidence="4">
    <location>
        <begin position="1955"/>
        <end position="2009"/>
    </location>
</feature>
<keyword evidence="7" id="KW-1185">Reference proteome</keyword>
<feature type="compositionally biased region" description="Low complexity" evidence="4">
    <location>
        <begin position="2099"/>
        <end position="2115"/>
    </location>
</feature>
<dbReference type="InParanoid" id="A0A2J7QV60"/>
<evidence type="ECO:0000256" key="4">
    <source>
        <dbReference type="SAM" id="MobiDB-lite"/>
    </source>
</evidence>
<proteinExistence type="predicted"/>
<feature type="region of interest" description="Disordered" evidence="4">
    <location>
        <begin position="1625"/>
        <end position="1699"/>
    </location>
</feature>
<reference evidence="6 7" key="1">
    <citation type="submission" date="2017-12" db="EMBL/GenBank/DDBJ databases">
        <title>Hemimetabolous genomes reveal molecular basis of termite eusociality.</title>
        <authorList>
            <person name="Harrison M.C."/>
            <person name="Jongepier E."/>
            <person name="Robertson H.M."/>
            <person name="Arning N."/>
            <person name="Bitard-Feildel T."/>
            <person name="Chao H."/>
            <person name="Childers C.P."/>
            <person name="Dinh H."/>
            <person name="Doddapaneni H."/>
            <person name="Dugan S."/>
            <person name="Gowin J."/>
            <person name="Greiner C."/>
            <person name="Han Y."/>
            <person name="Hu H."/>
            <person name="Hughes D.S.T."/>
            <person name="Huylmans A.-K."/>
            <person name="Kemena C."/>
            <person name="Kremer L.P.M."/>
            <person name="Lee S.L."/>
            <person name="Lopez-Ezquerra A."/>
            <person name="Mallet L."/>
            <person name="Monroy-Kuhn J.M."/>
            <person name="Moser A."/>
            <person name="Murali S.C."/>
            <person name="Muzny D.M."/>
            <person name="Otani S."/>
            <person name="Piulachs M.-D."/>
            <person name="Poelchau M."/>
            <person name="Qu J."/>
            <person name="Schaub F."/>
            <person name="Wada-Katsumata A."/>
            <person name="Worley K.C."/>
            <person name="Xie Q."/>
            <person name="Ylla G."/>
            <person name="Poulsen M."/>
            <person name="Gibbs R.A."/>
            <person name="Schal C."/>
            <person name="Richards S."/>
            <person name="Belles X."/>
            <person name="Korb J."/>
            <person name="Bornberg-Bauer E."/>
        </authorList>
    </citation>
    <scope>NUCLEOTIDE SEQUENCE [LARGE SCALE GENOMIC DNA]</scope>
    <source>
        <tissue evidence="6">Whole body</tissue>
    </source>
</reference>
<dbReference type="PANTHER" id="PTHR23193">
    <property type="entry name" value="NUCLEAR PORE COMPLEX PROTEIN NUP"/>
    <property type="match status" value="1"/>
</dbReference>
<organism evidence="6 7">
    <name type="scientific">Cryptotermes secundus</name>
    <dbReference type="NCBI Taxonomy" id="105785"/>
    <lineage>
        <taxon>Eukaryota</taxon>
        <taxon>Metazoa</taxon>
        <taxon>Ecdysozoa</taxon>
        <taxon>Arthropoda</taxon>
        <taxon>Hexapoda</taxon>
        <taxon>Insecta</taxon>
        <taxon>Pterygota</taxon>
        <taxon>Neoptera</taxon>
        <taxon>Polyneoptera</taxon>
        <taxon>Dictyoptera</taxon>
        <taxon>Blattodea</taxon>
        <taxon>Blattoidea</taxon>
        <taxon>Termitoidae</taxon>
        <taxon>Kalotermitidae</taxon>
        <taxon>Cryptotermitinae</taxon>
        <taxon>Cryptotermes</taxon>
    </lineage>
</organism>
<sequence>MSVEEPPTLRDVQDFQFKLHSRLRIFTAQDGTFTGAVNLVAAASKYGLIFVGCPTGIQVIMSSSILELESQSGGAGGEIINYPRREISLPSQPSHLNVNCDQSHLVVAIKRDGCAHALIYSLPSFVAKDIVLVTEVRLSSKPDTSVLELTWNPGITNILAACLSDGSMVAYELKSSGVDISTLPPATQATCFCWSPKGKQLVVGCEAGTLTQYKPDLKAVKTFSPPNLGSGSVSVASVLWLSNYQFAAIYRDKINTDERPGLLIVNAPKTGALSFVNYEDICYSGGDLRPPQYYFIHQPAWSILMMASANSMEVGVMGLQEDQISWEQWTQEDAARAELPLSLNKQETFPVGLGLDTSTQHELPWGDNQRIAPMPVLHILSHQGVLCLFYAVNLRPGAACICTPPEKLQDESGLALFTTVTMRDQSGAPPEVILAASPNFITRDDVPKTPNQPLEFSTPLHSGSAVTSPGDGQGGMRSHLAQDFESMSTSQASGSFGFGTPLPSVLSSSFQAGLTNTPSISFGANTTAAPATSFGAGLTGTPLSGFGANLTGTSFPGFGANLSGATSSVFGTVMNNPSTTSLSTGFSCTSTSSFGTGLSNPPSSAFGTSHGTASSISFGTNLVTQSSPGTVLSLSNPPSTGFGAGLNLSGSVVPAAKPTFSFLSSSSTTGASSLKPAPLQTATNFTFTAPAITSSLVTQQISKPATPLVIPQLPSTSIKPQPSFLGSSSASLLQNQEQTVDNSVTVTKIPSASVLSSQSAKTEAPGVLEDKVPTSQMKQVTPPPTAAPAKPAVSQTVNNSVFYNAINDEVVHFGNELAALRSRVNGINVQVGTGEEKRNLCEKADAMDIFWRDLKDTTQAQSSEIRGLKSVLMEAFAWVEEAKSRLQQLNCPMYIHLSRSQSLDPVSARCTASIKQLIYYVENQLRQLNEQLDSQWIDFQDSCRPSVRSKMYIPSLESLYQAMVMQNNILNKQRAIMADIAHRAQEQGRSTQIPLISSAVLARVRDKEDTQLSKGETELSRLAENLVKMKLGPSNVQTIYGMGLNYHRLSRKKELLLREMLSQRTATRVRLAKPSRTTVGGISVGKPIVSKVYTSAVTPSVTSPVTPVSVAVSSKDTSRLSAGVAVTELKQSSPTVNVTKPGSSHSPLFLFGATRSGELDTVSKSFPTRAFSSVGAKSGPASKEIPPGTSMAASSGIFAPTVESSKAKPNVLDSSLSRSRNHISDMASKSNAVGDLSFSSTLHNGKPVASGSFSFAVGLSKAPSVGKLTDSRKKLEDYYEELTPPGTPEYSHGGVPSTGSSVSSSPFTFNFTVTPTTTKAGTVCLSSASEIGSSLQKSPLVSLDSIVAGIGDASSASDTTAKANVDRNSIAASSANNASSGTAFSFGPLSVSQPQQGGTRLGKADEPKEPSDTFRFSQAGISFDFVAAPPSSGTGGIISQASPLKTSATTTDVSLKTPFVTGFGTQNHEGNSAPQANIFGGGESQKLSSSPVASGSTSVSGSSTNILAQSPTSLFGNLSTGSPVKQPASASSETTPVLSKGSTDSTSALVTPSKEAEPQKPESSPKDQSSVMFTAADENHFSQSTSLFGSLSIGSGAPSKPASSESLFGGGSAPVALNLIFGKQPASTESQNVSDVKNAPEATEDADSSKEHLQKSESPSKNTEGSASKPVTTTPGFNQTPAPPDDSSQSSQVTEAQVVPSTSSVFAGAKTENTTAFSFSQLDSSLSGPQTSAVFGQTLPTAQSLTGSIFGALETPQLTVAPVTSAIITSPTTQTTSSASTTFSFALPTSVFGQKSTNIFGQSVSSAAPATSSGSLFGQSICSPTAFGQSEGSIFGQPPATTAGRTNIFGQTSATTTTPSVFGQGNTNTTQSIFGQASSTSLFGQAPSGSSLFGGGFDRKPAFGQSGGSIFGQSGSSGFGTSGGSIFGGGTSVFGGSSPSSAGNVFQSSTGGSIFGGSSPSSASSTGGAFSSGLGQSISQSGFGSPPTFQNKPGGFGGSPVFDRGASGFGSSPTFGGAPIFGGSPTFGSPGKIFGSTSPTASIGFGSTGQQSSTFESLASQSTMTFGNLAQNQSPGFGSSSQSIFGGNQTQQQASVPAFSTGSSSFGGSSFSSWR</sequence>
<feature type="region of interest" description="Disordered" evidence="4">
    <location>
        <begin position="1460"/>
        <end position="1613"/>
    </location>
</feature>
<feature type="region of interest" description="Disordered" evidence="4">
    <location>
        <begin position="442"/>
        <end position="478"/>
    </location>
</feature>
<dbReference type="Pfam" id="PF16755">
    <property type="entry name" value="Beta-prop_NUP159_NUP214"/>
    <property type="match status" value="1"/>
</dbReference>
<feature type="compositionally biased region" description="Basic and acidic residues" evidence="4">
    <location>
        <begin position="1554"/>
        <end position="1565"/>
    </location>
</feature>
<dbReference type="Proteomes" id="UP000235965">
    <property type="component" value="Unassembled WGS sequence"/>
</dbReference>
<feature type="compositionally biased region" description="Polar residues" evidence="4">
    <location>
        <begin position="1463"/>
        <end position="1475"/>
    </location>
</feature>
<dbReference type="FunCoup" id="A0A2J7QV60">
    <property type="interactions" value="1593"/>
</dbReference>
<feature type="region of interest" description="Disordered" evidence="4">
    <location>
        <begin position="2069"/>
        <end position="2115"/>
    </location>
</feature>
<dbReference type="EMBL" id="NEVH01010479">
    <property type="protein sequence ID" value="PNF32472.1"/>
    <property type="molecule type" value="Genomic_DNA"/>
</dbReference>
<comment type="subcellular location">
    <subcellularLocation>
        <location evidence="1">Nucleus</location>
    </subcellularLocation>
</comment>
<dbReference type="STRING" id="105785.A0A2J7QV60"/>
<evidence type="ECO:0000256" key="3">
    <source>
        <dbReference type="ARBA" id="ARBA00023242"/>
    </source>
</evidence>
<dbReference type="GO" id="GO:0017056">
    <property type="term" value="F:structural constituent of nuclear pore"/>
    <property type="evidence" value="ECO:0007669"/>
    <property type="project" value="TreeGrafter"/>
</dbReference>
<name>A0A2J7QV60_9NEOP</name>
<evidence type="ECO:0000313" key="7">
    <source>
        <dbReference type="Proteomes" id="UP000235965"/>
    </source>
</evidence>
<feature type="compositionally biased region" description="Polar residues" evidence="4">
    <location>
        <begin position="1505"/>
        <end position="1550"/>
    </location>
</feature>
<dbReference type="GO" id="GO:0006606">
    <property type="term" value="P:protein import into nucleus"/>
    <property type="evidence" value="ECO:0007669"/>
    <property type="project" value="TreeGrafter"/>
</dbReference>
<keyword evidence="2" id="KW-0813">Transport</keyword>
<feature type="compositionally biased region" description="Polar residues" evidence="4">
    <location>
        <begin position="1581"/>
        <end position="1593"/>
    </location>
</feature>
<keyword evidence="3" id="KW-0539">Nucleus</keyword>
<dbReference type="OrthoDB" id="248320at2759"/>
<protein>
    <recommendedName>
        <fullName evidence="5">Nucleoporin Nup159/Nup146 N-terminal domain-containing protein</fullName>
    </recommendedName>
</protein>
<feature type="compositionally biased region" description="Polar residues" evidence="4">
    <location>
        <begin position="1625"/>
        <end position="1635"/>
    </location>
</feature>
<evidence type="ECO:0000313" key="6">
    <source>
        <dbReference type="EMBL" id="PNF32472.1"/>
    </source>
</evidence>
<dbReference type="PANTHER" id="PTHR23193:SF46">
    <property type="entry name" value="NUCLEAR PORE COMPLEX PROTEIN NUP214"/>
    <property type="match status" value="1"/>
</dbReference>
<feature type="compositionally biased region" description="Basic and acidic residues" evidence="4">
    <location>
        <begin position="1402"/>
        <end position="1412"/>
    </location>
</feature>
<dbReference type="InterPro" id="IPR026054">
    <property type="entry name" value="Nucleoporin"/>
</dbReference>
<accession>A0A2J7QV60</accession>
<evidence type="ECO:0000256" key="2">
    <source>
        <dbReference type="ARBA" id="ARBA00022448"/>
    </source>
</evidence>
<feature type="compositionally biased region" description="Low complexity" evidence="4">
    <location>
        <begin position="1488"/>
        <end position="1504"/>
    </location>
</feature>